<keyword evidence="2" id="KW-1185">Reference proteome</keyword>
<organism evidence="1 2">
    <name type="scientific">Prauserella muralis</name>
    <dbReference type="NCBI Taxonomy" id="588067"/>
    <lineage>
        <taxon>Bacteria</taxon>
        <taxon>Bacillati</taxon>
        <taxon>Actinomycetota</taxon>
        <taxon>Actinomycetes</taxon>
        <taxon>Pseudonocardiales</taxon>
        <taxon>Pseudonocardiaceae</taxon>
        <taxon>Prauserella</taxon>
    </lineage>
</organism>
<name>A0A2V4B9S9_9PSEU</name>
<comment type="caution">
    <text evidence="1">The sequence shown here is derived from an EMBL/GenBank/DDBJ whole genome shotgun (WGS) entry which is preliminary data.</text>
</comment>
<dbReference type="AlphaFoldDB" id="A0A2V4B9S9"/>
<dbReference type="Proteomes" id="UP000249915">
    <property type="component" value="Unassembled WGS sequence"/>
</dbReference>
<dbReference type="RefSeq" id="WP_211330204.1">
    <property type="nucleotide sequence ID" value="NZ_MASW01000001.1"/>
</dbReference>
<evidence type="ECO:0000313" key="2">
    <source>
        <dbReference type="Proteomes" id="UP000249915"/>
    </source>
</evidence>
<gene>
    <name evidence="1" type="ORF">BAY60_07395</name>
</gene>
<proteinExistence type="predicted"/>
<accession>A0A2V4B9S9</accession>
<dbReference type="EMBL" id="MASW01000001">
    <property type="protein sequence ID" value="PXY32114.1"/>
    <property type="molecule type" value="Genomic_DNA"/>
</dbReference>
<sequence length="114" mass="12374">MKTARITSRQARESVDLAFDQDIWSVTKEEEMAAEVAEIDALIDEVDRELAAEAGAAASRALRPFTDVDRARRAQRRAVRDALALLDRKALIAGVPGQGKSVAAWVVRDGEVAA</sequence>
<protein>
    <submittedName>
        <fullName evidence="1">Uncharacterized protein</fullName>
    </submittedName>
</protein>
<evidence type="ECO:0000313" key="1">
    <source>
        <dbReference type="EMBL" id="PXY32114.1"/>
    </source>
</evidence>
<reference evidence="1 2" key="1">
    <citation type="submission" date="2016-07" db="EMBL/GenBank/DDBJ databases">
        <title>Draft genome sequence of Prauserella muralis DSM 45305, isolated from a mould-covered wall in an indoor environment.</title>
        <authorList>
            <person name="Ruckert C."/>
            <person name="Albersmeier A."/>
            <person name="Jiang C.-L."/>
            <person name="Jiang Y."/>
            <person name="Kalinowski J."/>
            <person name="Schneider O."/>
            <person name="Winkler A."/>
            <person name="Zotchev S.B."/>
        </authorList>
    </citation>
    <scope>NUCLEOTIDE SEQUENCE [LARGE SCALE GENOMIC DNA]</scope>
    <source>
        <strain evidence="1 2">DSM 45305</strain>
    </source>
</reference>